<organism evidence="1 2">
    <name type="scientific">Mycolicibacterium hassiacum (strain DSM 44199 / CIP 105218 / JCM 12690 / 3849)</name>
    <name type="common">Mycobacterium hassiacum</name>
    <dbReference type="NCBI Taxonomy" id="1122247"/>
    <lineage>
        <taxon>Bacteria</taxon>
        <taxon>Bacillati</taxon>
        <taxon>Actinomycetota</taxon>
        <taxon>Actinomycetes</taxon>
        <taxon>Mycobacteriales</taxon>
        <taxon>Mycobacteriaceae</taxon>
        <taxon>Mycolicibacterium</taxon>
    </lineage>
</organism>
<name>K5BK05_MYCHD</name>
<dbReference type="RefSeq" id="WP_005626985.1">
    <property type="nucleotide sequence ID" value="NZ_AMRA01000048.1"/>
</dbReference>
<dbReference type="eggNOG" id="COG1463">
    <property type="taxonomic scope" value="Bacteria"/>
</dbReference>
<dbReference type="GO" id="GO:0005576">
    <property type="term" value="C:extracellular region"/>
    <property type="evidence" value="ECO:0007669"/>
    <property type="project" value="TreeGrafter"/>
</dbReference>
<dbReference type="PATRIC" id="fig|1122247.3.peg.1880"/>
<dbReference type="InterPro" id="IPR052336">
    <property type="entry name" value="MlaD_Phospholipid_Transporter"/>
</dbReference>
<dbReference type="Proteomes" id="UP000006265">
    <property type="component" value="Unassembled WGS sequence"/>
</dbReference>
<reference evidence="1 2" key="1">
    <citation type="journal article" date="2012" name="J. Bacteriol.">
        <title>Genome sequence of Mycobacterium hassiacum DSM 44199, a rare source of heat-stable mycobacterial proteins.</title>
        <authorList>
            <person name="Tiago I."/>
            <person name="Maranha A."/>
            <person name="Mendes V."/>
            <person name="Alarico S."/>
            <person name="Moynihan P.J."/>
            <person name="Clarke A.J."/>
            <person name="Macedo-Ribeiro S."/>
            <person name="Pereira P.J."/>
            <person name="Empadinhas N."/>
        </authorList>
    </citation>
    <scope>NUCLEOTIDE SEQUENCE [LARGE SCALE GENOMIC DNA]</scope>
    <source>
        <strain evidence="2">DSM 44199 / CIP 105218 / JCM 12690 / 3849</strain>
    </source>
</reference>
<sequence>MRQRSDLRRRLLGAATFAAIAGVVALTIGLFRGSFTDAAPVTVLSDRAGLVMNPDAKVKFHGAQIGSVKAIESLPDGKAALHLAIDRRYLHLVPADVRVEISSSTVFGAKLVELVPPERPSSESLRAGQVLDAQHVTVEINTVFEQLSSVLSRIEPVKLNETLGAMATAFNGRGNQIGRMLADLDTFLATIEPSLPVLEQQLAVTPEAIGAYADAAEDLVVVTDSATRIGQTVVDEQRNLDALLVSVIGLADTGNTVIGGNRRAITDVMRLLVPTTDLTNAYHEALTCGLGGAAELAKAPGTPVPGGLLLQTVVFGQERYRYPDNLPKVAATGGPQCTDLPKVPFQKRPPFVITDVNANPAQYGNEGILLNSDGLKQMLFGPIAGPPRNTAQIGQPG</sequence>
<dbReference type="InterPro" id="IPR024516">
    <property type="entry name" value="Mce_C"/>
</dbReference>
<comment type="caution">
    <text evidence="1">The sequence shown here is derived from an EMBL/GenBank/DDBJ whole genome shotgun (WGS) entry which is preliminary data.</text>
</comment>
<dbReference type="PANTHER" id="PTHR33371:SF19">
    <property type="entry name" value="MCE-FAMILY PROTEIN MCE4A"/>
    <property type="match status" value="1"/>
</dbReference>
<dbReference type="STRING" id="1122247.GCA_000379865_02144"/>
<dbReference type="PANTHER" id="PTHR33371">
    <property type="entry name" value="INTERMEMBRANE PHOSPHOLIPID TRANSPORT SYSTEM BINDING PROTEIN MLAD-RELATED"/>
    <property type="match status" value="1"/>
</dbReference>
<keyword evidence="2" id="KW-1185">Reference proteome</keyword>
<dbReference type="Pfam" id="PF02470">
    <property type="entry name" value="MlaD"/>
    <property type="match status" value="1"/>
</dbReference>
<dbReference type="Pfam" id="PF11887">
    <property type="entry name" value="Mce4_CUP1"/>
    <property type="match status" value="1"/>
</dbReference>
<dbReference type="NCBIfam" id="TIGR00996">
    <property type="entry name" value="Mtu_fam_mce"/>
    <property type="match status" value="1"/>
</dbReference>
<proteinExistence type="predicted"/>
<evidence type="ECO:0000313" key="1">
    <source>
        <dbReference type="EMBL" id="EKF24024.1"/>
    </source>
</evidence>
<protein>
    <submittedName>
        <fullName evidence="1">Mce related family protein</fullName>
    </submittedName>
</protein>
<dbReference type="AlphaFoldDB" id="K5BK05"/>
<dbReference type="InterPro" id="IPR003399">
    <property type="entry name" value="Mce/MlaD"/>
</dbReference>
<dbReference type="GO" id="GO:0051701">
    <property type="term" value="P:biological process involved in interaction with host"/>
    <property type="evidence" value="ECO:0007669"/>
    <property type="project" value="TreeGrafter"/>
</dbReference>
<accession>K5BK05</accession>
<gene>
    <name evidence="1" type="ORF">C731_1955</name>
</gene>
<evidence type="ECO:0000313" key="2">
    <source>
        <dbReference type="Proteomes" id="UP000006265"/>
    </source>
</evidence>
<dbReference type="OrthoDB" id="3460188at2"/>
<dbReference type="InterPro" id="IPR005693">
    <property type="entry name" value="Mce"/>
</dbReference>
<dbReference type="EMBL" id="AMRA01000048">
    <property type="protein sequence ID" value="EKF24024.1"/>
    <property type="molecule type" value="Genomic_DNA"/>
</dbReference>